<dbReference type="InterPro" id="IPR001107">
    <property type="entry name" value="Band_7"/>
</dbReference>
<accession>A0A0A0YS86</accession>
<dbReference type="Proteomes" id="UP000030322">
    <property type="component" value="Segment"/>
</dbReference>
<sequence>MKKVLGLFIMLSAFLLAGCGVIDQGNVGVRTQFGDVDPNPVANGFYTSIFSDVDIYTTKEVAVKLVDLTPKAKDNLKMEKLDLSVYYVATPAAIPGFQTKFSNMSVKGDNSVYLPGYSMVHDISQSASMDSVATFESLLIHQNRALLEASVKEKAQAMLDAAAPHTFTVTRVIVTTADTDKTIEQSIQNNIMADKDLETARKRVGIREQDALANEKLQQSLTPEFLQHEYNLAVAECAKRSSCTMIVDGSSSAKAVSVK</sequence>
<dbReference type="OrthoDB" id="6944at10239"/>
<evidence type="ECO:0000313" key="2">
    <source>
        <dbReference type="EMBL" id="AIX13089.1"/>
    </source>
</evidence>
<reference evidence="2 3" key="1">
    <citation type="submission" date="2014-10" db="EMBL/GenBank/DDBJ databases">
        <title>Characterization of a new ViI-like Erwinia amylovora bacteriophage.</title>
        <authorList>
            <person name="Lagonenko A.L."/>
            <person name="Valentovich L.N."/>
        </authorList>
    </citation>
    <scope>NUCLEOTIDE SEQUENCE [LARGE SCALE GENOMIC DNA]</scope>
</reference>
<evidence type="ECO:0000313" key="3">
    <source>
        <dbReference type="Proteomes" id="UP000030322"/>
    </source>
</evidence>
<proteinExistence type="predicted"/>
<evidence type="ECO:0000259" key="1">
    <source>
        <dbReference type="Pfam" id="PF01145"/>
    </source>
</evidence>
<protein>
    <submittedName>
        <fullName evidence="2">SPFH domain band 7 family protein</fullName>
    </submittedName>
</protein>
<dbReference type="KEGG" id="vg:24623208"/>
<dbReference type="Pfam" id="PF01145">
    <property type="entry name" value="Band_7"/>
    <property type="match status" value="1"/>
</dbReference>
<dbReference type="GeneID" id="24623208"/>
<dbReference type="EMBL" id="KP037007">
    <property type="protein sequence ID" value="AIX13089.1"/>
    <property type="molecule type" value="Genomic_DNA"/>
</dbReference>
<dbReference type="RefSeq" id="YP_009147593.1">
    <property type="nucleotide sequence ID" value="NC_027340.1"/>
</dbReference>
<name>A0A0A0YS86_9CAUD</name>
<gene>
    <name evidence="2" type="ORF">NW77_081</name>
</gene>
<keyword evidence="3" id="KW-1185">Reference proteome</keyword>
<organism evidence="2 3">
    <name type="scientific">Erwinia phage phiEa2809</name>
    <dbReference type="NCBI Taxonomy" id="1564096"/>
    <lineage>
        <taxon>Viruses</taxon>
        <taxon>Duplodnaviria</taxon>
        <taxon>Heunggongvirae</taxon>
        <taxon>Uroviricota</taxon>
        <taxon>Caudoviricetes</taxon>
        <taxon>Pantevenvirales</taxon>
        <taxon>Ackermannviridae</taxon>
        <taxon>Nezavisimistyvirus</taxon>
        <taxon>Nezavisimistyvirus Ea2809</taxon>
    </lineage>
</organism>
<dbReference type="PROSITE" id="PS51257">
    <property type="entry name" value="PROKAR_LIPOPROTEIN"/>
    <property type="match status" value="1"/>
</dbReference>
<feature type="domain" description="Band 7" evidence="1">
    <location>
        <begin position="21"/>
        <end position="200"/>
    </location>
</feature>